<gene>
    <name evidence="2" type="ORF">HPC62_21615</name>
</gene>
<dbReference type="KEGG" id="theu:HPC62_21615"/>
<feature type="region of interest" description="Disordered" evidence="1">
    <location>
        <begin position="102"/>
        <end position="121"/>
    </location>
</feature>
<proteinExistence type="predicted"/>
<protein>
    <submittedName>
        <fullName evidence="2">Uncharacterized protein</fullName>
    </submittedName>
</protein>
<name>A0A6M8BIZ2_9CYAN</name>
<organism evidence="2 3">
    <name type="scientific">Thermoleptolyngbya sichuanensis A183</name>
    <dbReference type="NCBI Taxonomy" id="2737172"/>
    <lineage>
        <taxon>Bacteria</taxon>
        <taxon>Bacillati</taxon>
        <taxon>Cyanobacteriota</taxon>
        <taxon>Cyanophyceae</taxon>
        <taxon>Oculatellales</taxon>
        <taxon>Oculatellaceae</taxon>
        <taxon>Thermoleptolyngbya</taxon>
        <taxon>Thermoleptolyngbya sichuanensis</taxon>
    </lineage>
</organism>
<accession>A0A6M8BIZ2</accession>
<evidence type="ECO:0000313" key="2">
    <source>
        <dbReference type="EMBL" id="QKD84436.1"/>
    </source>
</evidence>
<feature type="compositionally biased region" description="Low complexity" evidence="1">
    <location>
        <begin position="104"/>
        <end position="121"/>
    </location>
</feature>
<evidence type="ECO:0000256" key="1">
    <source>
        <dbReference type="SAM" id="MobiDB-lite"/>
    </source>
</evidence>
<evidence type="ECO:0000313" key="3">
    <source>
        <dbReference type="Proteomes" id="UP000505210"/>
    </source>
</evidence>
<dbReference type="EMBL" id="CP053661">
    <property type="protein sequence ID" value="QKD84436.1"/>
    <property type="molecule type" value="Genomic_DNA"/>
</dbReference>
<dbReference type="RefSeq" id="WP_172358464.1">
    <property type="nucleotide sequence ID" value="NZ_CP053661.1"/>
</dbReference>
<dbReference type="AlphaFoldDB" id="A0A6M8BIZ2"/>
<sequence length="121" mass="12984">MPAATPENLLNRLQRLYRPISSMLRSDSFYPEQASAGDAERFGQLAQVTTVVSQFSPEMPNKKVSICNKSLPEGFLAERGNLASRAGQSGAGNWVNRLEGRALGRSPSAPAQAPARRGGVL</sequence>
<dbReference type="Proteomes" id="UP000505210">
    <property type="component" value="Chromosome"/>
</dbReference>
<reference evidence="2 3" key="1">
    <citation type="submission" date="2020-05" db="EMBL/GenBank/DDBJ databases">
        <title>Complete genome sequence of of a novel Thermoleptolyngbya strain isolated from hot springs of Ganzi, Sichuan China.</title>
        <authorList>
            <person name="Tang J."/>
            <person name="Daroch M."/>
            <person name="Li L."/>
            <person name="Waleron K."/>
            <person name="Waleron M."/>
            <person name="Waleron M."/>
        </authorList>
    </citation>
    <scope>NUCLEOTIDE SEQUENCE [LARGE SCALE GENOMIC DNA]</scope>
    <source>
        <strain evidence="2 3">PKUAC-SCTA183</strain>
    </source>
</reference>
<keyword evidence="3" id="KW-1185">Reference proteome</keyword>